<feature type="region of interest" description="Disordered" evidence="1">
    <location>
        <begin position="69"/>
        <end position="109"/>
    </location>
</feature>
<dbReference type="HOGENOM" id="CLU_2184371_0_0_1"/>
<evidence type="ECO:0000313" key="3">
    <source>
        <dbReference type="Proteomes" id="UP000006310"/>
    </source>
</evidence>
<feature type="compositionally biased region" description="Low complexity" evidence="1">
    <location>
        <begin position="71"/>
        <end position="82"/>
    </location>
</feature>
<reference evidence="2 3" key="1">
    <citation type="journal article" date="2011" name="Proc. Natl. Acad. Sci. U.S.A.">
        <title>Evolutionary erosion of yeast sex chromosomes by mating-type switching accidents.</title>
        <authorList>
            <person name="Gordon J.L."/>
            <person name="Armisen D."/>
            <person name="Proux-Wera E."/>
            <person name="Oheigeartaigh S.S."/>
            <person name="Byrne K.P."/>
            <person name="Wolfe K.H."/>
        </authorList>
    </citation>
    <scope>NUCLEOTIDE SEQUENCE [LARGE SCALE GENOMIC DNA]</scope>
    <source>
        <strain evidence="3">ATCC MYA-139 / BCRC 22969 / CBS 8797 / CCRC 22969 / KCTC 17520 / NBRC 10181 / NCYC 3082</strain>
    </source>
</reference>
<organism evidence="2 3">
    <name type="scientific">Huiozyma naganishii (strain ATCC MYA-139 / BCRC 22969 / CBS 8797 / KCTC 17520 / NBRC 10181 / NCYC 3082 / Yp74L-3)</name>
    <name type="common">Yeast</name>
    <name type="synonym">Kazachstania naganishii</name>
    <dbReference type="NCBI Taxonomy" id="1071383"/>
    <lineage>
        <taxon>Eukaryota</taxon>
        <taxon>Fungi</taxon>
        <taxon>Dikarya</taxon>
        <taxon>Ascomycota</taxon>
        <taxon>Saccharomycotina</taxon>
        <taxon>Saccharomycetes</taxon>
        <taxon>Saccharomycetales</taxon>
        <taxon>Saccharomycetaceae</taxon>
        <taxon>Huiozyma</taxon>
    </lineage>
</organism>
<dbReference type="EMBL" id="HE978318">
    <property type="protein sequence ID" value="CCK70361.1"/>
    <property type="molecule type" value="Genomic_DNA"/>
</dbReference>
<dbReference type="InterPro" id="IPR024645">
    <property type="entry name" value="Mitochondr_Som1"/>
</dbReference>
<dbReference type="AlphaFoldDB" id="J7S7I7"/>
<proteinExistence type="predicted"/>
<gene>
    <name evidence="2" type="primary">KNAG0E00930</name>
    <name evidence="2" type="ordered locus">KNAG_0E00930</name>
</gene>
<evidence type="ECO:0000256" key="1">
    <source>
        <dbReference type="SAM" id="MobiDB-lite"/>
    </source>
</evidence>
<dbReference type="GeneID" id="34526061"/>
<reference evidence="3" key="2">
    <citation type="submission" date="2012-08" db="EMBL/GenBank/DDBJ databases">
        <title>Genome sequence of Kazachstania naganishii.</title>
        <authorList>
            <person name="Gordon J.L."/>
            <person name="Armisen D."/>
            <person name="Proux-Wera E."/>
            <person name="OhEigeartaigh S.S."/>
            <person name="Byrne K.P."/>
            <person name="Wolfe K.H."/>
        </authorList>
    </citation>
    <scope>NUCLEOTIDE SEQUENCE [LARGE SCALE GENOMIC DNA]</scope>
    <source>
        <strain evidence="3">ATCC MYA-139 / BCRC 22969 / CBS 8797 / CCRC 22969 / KCTC 17520 / NBRC 10181 / NCYC 3082</strain>
    </source>
</reference>
<evidence type="ECO:0000313" key="2">
    <source>
        <dbReference type="EMBL" id="CCK70361.1"/>
    </source>
</evidence>
<name>J7S7I7_HUIN7</name>
<sequence length="109" mass="12132">MAPNVRVLTRNDVPLPQPQDGCVLKELVQFRCENDGTQWQCAPFRRLFEQCPSQEGTNKGKCVATKRYEVTGDTTTTTTSRTNPKSPQTTTGNTARDRKSTSHTTKPST</sequence>
<dbReference type="Pfam" id="PF11093">
    <property type="entry name" value="Mitochondr_Som1"/>
    <property type="match status" value="1"/>
</dbReference>
<dbReference type="OrthoDB" id="3983163at2759"/>
<accession>J7S7I7</accession>
<dbReference type="RefSeq" id="XP_022464607.1">
    <property type="nucleotide sequence ID" value="XM_022608075.1"/>
</dbReference>
<dbReference type="KEGG" id="kng:KNAG_0E00930"/>
<feature type="compositionally biased region" description="Polar residues" evidence="1">
    <location>
        <begin position="83"/>
        <end position="94"/>
    </location>
</feature>
<protein>
    <submittedName>
        <fullName evidence="2">Uncharacterized protein</fullName>
    </submittedName>
</protein>
<dbReference type="Proteomes" id="UP000006310">
    <property type="component" value="Chromosome 5"/>
</dbReference>
<keyword evidence="3" id="KW-1185">Reference proteome</keyword>
<dbReference type="GO" id="GO:0042720">
    <property type="term" value="C:mitochondrial inner membrane peptidase complex"/>
    <property type="evidence" value="ECO:0007669"/>
    <property type="project" value="InterPro"/>
</dbReference>